<organism evidence="2 3">
    <name type="scientific">Fusarium ambrosium</name>
    <dbReference type="NCBI Taxonomy" id="131363"/>
    <lineage>
        <taxon>Eukaryota</taxon>
        <taxon>Fungi</taxon>
        <taxon>Dikarya</taxon>
        <taxon>Ascomycota</taxon>
        <taxon>Pezizomycotina</taxon>
        <taxon>Sordariomycetes</taxon>
        <taxon>Hypocreomycetidae</taxon>
        <taxon>Hypocreales</taxon>
        <taxon>Nectriaceae</taxon>
        <taxon>Fusarium</taxon>
        <taxon>Fusarium solani species complex</taxon>
    </lineage>
</organism>
<feature type="region of interest" description="Disordered" evidence="1">
    <location>
        <begin position="29"/>
        <end position="48"/>
    </location>
</feature>
<comment type="caution">
    <text evidence="2">The sequence shown here is derived from an EMBL/GenBank/DDBJ whole genome shotgun (WGS) entry which is preliminary data.</text>
</comment>
<feature type="compositionally biased region" description="Polar residues" evidence="1">
    <location>
        <begin position="32"/>
        <end position="48"/>
    </location>
</feature>
<feature type="compositionally biased region" description="Acidic residues" evidence="1">
    <location>
        <begin position="448"/>
        <end position="458"/>
    </location>
</feature>
<sequence>MEDTSTCSFEATYSQALSELLLTYIKSHEDQTSTTTEPTSLLQNPSSMLTETPELSGLEQLPPELRRSILAALDLNQLKALIKSCPTFHQQFRHDRRFILGSVLNKELGSLAVDAYAVHLTSPAKFDHAHLEDSVPRFLKDYQRLRSSSNFSFLEQELTENDMSDLVLFYLSIIRPFTETYKDWALKNVADDCKTIEASARDTPLSSTEKLRIMRALYRLQLWCNLFGSTKHNFDEVHILDMFFGLYEPWEVEEIKSVHDFAVEGLDTGLDWFFDNTNSRIVASDGFYFHVGYDSKHQAAQCEPVHRVEMLPSSSTQLTALYTSLFNTIDECEHNFDDHLLGKVLGEETQNERRIIYPSAQDKQERDQEPLPFKGDDPALPPVAWTHTWRGTYSNLFGAFMPDRHAEWGLMIWDEPRFRDLQGYEVVWSTCKDEWGIEDPRERFRDHEEDDQEEDDQD</sequence>
<accession>A0A428UUX4</accession>
<dbReference type="Proteomes" id="UP000288429">
    <property type="component" value="Unassembled WGS sequence"/>
</dbReference>
<proteinExistence type="predicted"/>
<name>A0A428UUX4_9HYPO</name>
<dbReference type="EMBL" id="NIZV01000025">
    <property type="protein sequence ID" value="RSM18098.1"/>
    <property type="molecule type" value="Genomic_DNA"/>
</dbReference>
<feature type="region of interest" description="Disordered" evidence="1">
    <location>
        <begin position="439"/>
        <end position="458"/>
    </location>
</feature>
<evidence type="ECO:0008006" key="4">
    <source>
        <dbReference type="Google" id="ProtNLM"/>
    </source>
</evidence>
<feature type="compositionally biased region" description="Basic and acidic residues" evidence="1">
    <location>
        <begin position="362"/>
        <end position="377"/>
    </location>
</feature>
<reference evidence="2 3" key="1">
    <citation type="submission" date="2017-06" db="EMBL/GenBank/DDBJ databases">
        <title>Cmopartive genomic analysis of Ambrosia Fusariam Clade fungi.</title>
        <authorList>
            <person name="Stajich J.E."/>
            <person name="Carrillo J."/>
            <person name="Kijimoto T."/>
            <person name="Eskalen A."/>
            <person name="O'Donnell K."/>
            <person name="Kasson M."/>
        </authorList>
    </citation>
    <scope>NUCLEOTIDE SEQUENCE [LARGE SCALE GENOMIC DNA]</scope>
    <source>
        <strain evidence="2 3">NRRL 20438</strain>
    </source>
</reference>
<evidence type="ECO:0000256" key="1">
    <source>
        <dbReference type="SAM" id="MobiDB-lite"/>
    </source>
</evidence>
<dbReference type="AlphaFoldDB" id="A0A428UUX4"/>
<gene>
    <name evidence="2" type="ORF">CDV31_003020</name>
</gene>
<evidence type="ECO:0000313" key="2">
    <source>
        <dbReference type="EMBL" id="RSM18098.1"/>
    </source>
</evidence>
<keyword evidence="3" id="KW-1185">Reference proteome</keyword>
<evidence type="ECO:0000313" key="3">
    <source>
        <dbReference type="Proteomes" id="UP000288429"/>
    </source>
</evidence>
<feature type="region of interest" description="Disordered" evidence="1">
    <location>
        <begin position="358"/>
        <end position="377"/>
    </location>
</feature>
<protein>
    <recommendedName>
        <fullName evidence="4">F-box domain-containing protein</fullName>
    </recommendedName>
</protein>